<dbReference type="CDD" id="cd03768">
    <property type="entry name" value="SR_ResInv"/>
    <property type="match status" value="1"/>
</dbReference>
<dbReference type="eggNOG" id="COG1961">
    <property type="taxonomic scope" value="Bacteria"/>
</dbReference>
<dbReference type="Pfam" id="PF00239">
    <property type="entry name" value="Resolvase"/>
    <property type="match status" value="1"/>
</dbReference>
<comment type="caution">
    <text evidence="8">The sequence shown here is derived from an EMBL/GenBank/DDBJ whole genome shotgun (WGS) entry which is preliminary data.</text>
</comment>
<name>A0A060QH55_9PROT</name>
<dbReference type="GO" id="GO:0015074">
    <property type="term" value="P:DNA integration"/>
    <property type="evidence" value="ECO:0007669"/>
    <property type="project" value="UniProtKB-KW"/>
</dbReference>
<dbReference type="SUPFAM" id="SSF53041">
    <property type="entry name" value="Resolvase-like"/>
    <property type="match status" value="1"/>
</dbReference>
<dbReference type="InterPro" id="IPR006118">
    <property type="entry name" value="Recombinase_CS"/>
</dbReference>
<evidence type="ECO:0000313" key="9">
    <source>
        <dbReference type="Proteomes" id="UP000027583"/>
    </source>
</evidence>
<dbReference type="InterPro" id="IPR006120">
    <property type="entry name" value="Resolvase_HTH_dom"/>
</dbReference>
<feature type="active site" description="O-(5'-phospho-DNA)-serine intermediate" evidence="5 6">
    <location>
        <position position="10"/>
    </location>
</feature>
<dbReference type="InterPro" id="IPR036162">
    <property type="entry name" value="Resolvase-like_N_sf"/>
</dbReference>
<feature type="domain" description="Resolvase/invertase-type recombinase catalytic" evidence="7">
    <location>
        <begin position="2"/>
        <end position="137"/>
    </location>
</feature>
<dbReference type="RefSeq" id="WP_023978175.1">
    <property type="nucleotide sequence ID" value="NZ_CBLX010000018.1"/>
</dbReference>
<sequence length="199" mass="21507">MARYGYARVSTDMQSVDAQLPALEAEKLDMIFVETVSGAVPARERPVLASLLDRLQPDDSLVVVRLDRLGRDAIDMLQLVSALDERNVRVRILSLGIETGTANGRLFLTILMAIAEFERELIRERTRAGIAAARAAGRRIGRPRALTSAQTRHVRALAAQGLSIRDIACVMNVGRATVHRALQGEAGPLQVGQSSSAAA</sequence>
<reference evidence="8 9" key="1">
    <citation type="journal article" date="2014" name="Genome Biol. Evol.">
        <title>Acetic acid bacteria genomes reveal functional traits for adaptation to life in insect guts.</title>
        <authorList>
            <person name="Chouaia B."/>
            <person name="Gaiarsa S."/>
            <person name="Crotti E."/>
            <person name="Comandatore F."/>
            <person name="Degli Esposti M."/>
            <person name="Ricci I."/>
            <person name="Alma A."/>
            <person name="Favia G."/>
            <person name="Bandi C."/>
            <person name="Daffonchio D."/>
        </authorList>
    </citation>
    <scope>NUCLEOTIDE SEQUENCE [LARGE SCALE GENOMIC DNA]</scope>
    <source>
        <strain evidence="8 9">SF2.1</strain>
    </source>
</reference>
<dbReference type="Gene3D" id="3.40.50.1390">
    <property type="entry name" value="Resolvase, N-terminal catalytic domain"/>
    <property type="match status" value="1"/>
</dbReference>
<dbReference type="GO" id="GO:0000150">
    <property type="term" value="F:DNA strand exchange activity"/>
    <property type="evidence" value="ECO:0007669"/>
    <property type="project" value="InterPro"/>
</dbReference>
<dbReference type="PROSITE" id="PS51736">
    <property type="entry name" value="RECOMBINASES_3"/>
    <property type="match status" value="1"/>
</dbReference>
<dbReference type="PANTHER" id="PTHR30461">
    <property type="entry name" value="DNA-INVERTASE FROM LAMBDOID PROPHAGE"/>
    <property type="match status" value="1"/>
</dbReference>
<evidence type="ECO:0000259" key="7">
    <source>
        <dbReference type="PROSITE" id="PS51736"/>
    </source>
</evidence>
<dbReference type="InterPro" id="IPR050639">
    <property type="entry name" value="SSR_resolvase"/>
</dbReference>
<dbReference type="InterPro" id="IPR009057">
    <property type="entry name" value="Homeodomain-like_sf"/>
</dbReference>
<reference evidence="8 9" key="2">
    <citation type="journal article" date="2014" name="PLoS ONE">
        <title>Evolution of mitochondria reconstructed from the energy metabolism of living bacteria.</title>
        <authorList>
            <person name="Degli Esposti M."/>
            <person name="Chouaia B."/>
            <person name="Comandatore F."/>
            <person name="Crotti E."/>
            <person name="Sassera D."/>
            <person name="Lievens P.M."/>
            <person name="Daffonchio D."/>
            <person name="Bandi C."/>
        </authorList>
    </citation>
    <scope>NUCLEOTIDE SEQUENCE [LARGE SCALE GENOMIC DNA]</scope>
    <source>
        <strain evidence="8 9">SF2.1</strain>
    </source>
</reference>
<keyword evidence="4" id="KW-0233">DNA recombination</keyword>
<dbReference type="Pfam" id="PF02796">
    <property type="entry name" value="HTH_7"/>
    <property type="match status" value="1"/>
</dbReference>
<proteinExistence type="inferred from homology"/>
<dbReference type="Proteomes" id="UP000027583">
    <property type="component" value="Unassembled WGS sequence"/>
</dbReference>
<dbReference type="Gene3D" id="1.10.10.60">
    <property type="entry name" value="Homeodomain-like"/>
    <property type="match status" value="1"/>
</dbReference>
<evidence type="ECO:0000256" key="5">
    <source>
        <dbReference type="PIRSR" id="PIRSR606118-50"/>
    </source>
</evidence>
<keyword evidence="2" id="KW-0229">DNA integration</keyword>
<organism evidence="8 9">
    <name type="scientific">Asaia bogorensis</name>
    <dbReference type="NCBI Taxonomy" id="91915"/>
    <lineage>
        <taxon>Bacteria</taxon>
        <taxon>Pseudomonadati</taxon>
        <taxon>Pseudomonadota</taxon>
        <taxon>Alphaproteobacteria</taxon>
        <taxon>Acetobacterales</taxon>
        <taxon>Acetobacteraceae</taxon>
        <taxon>Asaia</taxon>
    </lineage>
</organism>
<evidence type="ECO:0000256" key="6">
    <source>
        <dbReference type="PROSITE-ProRule" id="PRU10137"/>
    </source>
</evidence>
<dbReference type="AlphaFoldDB" id="A0A060QH55"/>
<comment type="similarity">
    <text evidence="1">Belongs to the site-specific recombinase resolvase family.</text>
</comment>
<dbReference type="SUPFAM" id="SSF46689">
    <property type="entry name" value="Homeodomain-like"/>
    <property type="match status" value="1"/>
</dbReference>
<dbReference type="EMBL" id="CBLX010000018">
    <property type="protein sequence ID" value="CDG40494.1"/>
    <property type="molecule type" value="Genomic_DNA"/>
</dbReference>
<accession>A0A060QH55</accession>
<dbReference type="SMART" id="SM00857">
    <property type="entry name" value="Resolvase"/>
    <property type="match status" value="1"/>
</dbReference>
<dbReference type="PROSITE" id="PS00397">
    <property type="entry name" value="RECOMBINASES_1"/>
    <property type="match status" value="1"/>
</dbReference>
<evidence type="ECO:0000313" key="8">
    <source>
        <dbReference type="EMBL" id="CDG40494.1"/>
    </source>
</evidence>
<dbReference type="CDD" id="cd00569">
    <property type="entry name" value="HTH_Hin_like"/>
    <property type="match status" value="1"/>
</dbReference>
<evidence type="ECO:0000256" key="2">
    <source>
        <dbReference type="ARBA" id="ARBA00022908"/>
    </source>
</evidence>
<evidence type="ECO:0000256" key="4">
    <source>
        <dbReference type="ARBA" id="ARBA00023172"/>
    </source>
</evidence>
<evidence type="ECO:0000256" key="1">
    <source>
        <dbReference type="ARBA" id="ARBA00009913"/>
    </source>
</evidence>
<evidence type="ECO:0000256" key="3">
    <source>
        <dbReference type="ARBA" id="ARBA00023125"/>
    </source>
</evidence>
<dbReference type="InterPro" id="IPR006119">
    <property type="entry name" value="Resolv_N"/>
</dbReference>
<dbReference type="GO" id="GO:0003677">
    <property type="term" value="F:DNA binding"/>
    <property type="evidence" value="ECO:0007669"/>
    <property type="project" value="UniProtKB-KW"/>
</dbReference>
<keyword evidence="3" id="KW-0238">DNA-binding</keyword>
<protein>
    <submittedName>
        <fullName evidence="8">DNA invertase-like protein</fullName>
    </submittedName>
</protein>
<dbReference type="PANTHER" id="PTHR30461:SF2">
    <property type="entry name" value="SERINE RECOMBINASE PINE-RELATED"/>
    <property type="match status" value="1"/>
</dbReference>
<gene>
    <name evidence="8" type="ORF">ASAP_2449</name>
</gene>